<feature type="transmembrane region" description="Helical" evidence="1">
    <location>
        <begin position="77"/>
        <end position="97"/>
    </location>
</feature>
<accession>A0A382IQ39</accession>
<evidence type="ECO:0008006" key="3">
    <source>
        <dbReference type="Google" id="ProtNLM"/>
    </source>
</evidence>
<feature type="transmembrane region" description="Helical" evidence="1">
    <location>
        <begin position="12"/>
        <end position="36"/>
    </location>
</feature>
<reference evidence="2" key="1">
    <citation type="submission" date="2018-05" db="EMBL/GenBank/DDBJ databases">
        <authorList>
            <person name="Lanie J.A."/>
            <person name="Ng W.-L."/>
            <person name="Kazmierczak K.M."/>
            <person name="Andrzejewski T.M."/>
            <person name="Davidsen T.M."/>
            <person name="Wayne K.J."/>
            <person name="Tettelin H."/>
            <person name="Glass J.I."/>
            <person name="Rusch D."/>
            <person name="Podicherti R."/>
            <person name="Tsui H.-C.T."/>
            <person name="Winkler M.E."/>
        </authorList>
    </citation>
    <scope>NUCLEOTIDE SEQUENCE</scope>
</reference>
<keyword evidence="1" id="KW-0812">Transmembrane</keyword>
<proteinExistence type="predicted"/>
<name>A0A382IQ39_9ZZZZ</name>
<keyword evidence="1" id="KW-1133">Transmembrane helix</keyword>
<feature type="transmembrane region" description="Helical" evidence="1">
    <location>
        <begin position="102"/>
        <end position="120"/>
    </location>
</feature>
<keyword evidence="1" id="KW-0472">Membrane</keyword>
<organism evidence="2">
    <name type="scientific">marine metagenome</name>
    <dbReference type="NCBI Taxonomy" id="408172"/>
    <lineage>
        <taxon>unclassified sequences</taxon>
        <taxon>metagenomes</taxon>
        <taxon>ecological metagenomes</taxon>
    </lineage>
</organism>
<evidence type="ECO:0000313" key="2">
    <source>
        <dbReference type="EMBL" id="SVC01485.1"/>
    </source>
</evidence>
<feature type="non-terminal residue" evidence="2">
    <location>
        <position position="356"/>
    </location>
</feature>
<feature type="non-terminal residue" evidence="2">
    <location>
        <position position="1"/>
    </location>
</feature>
<dbReference type="AlphaFoldDB" id="A0A382IQ39"/>
<feature type="transmembrane region" description="Helical" evidence="1">
    <location>
        <begin position="162"/>
        <end position="184"/>
    </location>
</feature>
<protein>
    <recommendedName>
        <fullName evidence="3">Protein-glutamine gamma-glutamyltransferase TgpA N-terminal domain-containing protein</fullName>
    </recommendedName>
</protein>
<gene>
    <name evidence="2" type="ORF">METZ01_LOCUS254339</name>
</gene>
<dbReference type="EMBL" id="UINC01068684">
    <property type="protein sequence ID" value="SVC01485.1"/>
    <property type="molecule type" value="Genomic_DNA"/>
</dbReference>
<sequence length="356" mass="39928">LLFLAMVTGLILYRIPVWSIALIPVGLAVGLAVILWQLSNFTLAGVAVDGTAEVLERLDLWLDAARSGSINIDGLPFSFVLMTATWLTGFLGAWLFLRYGNFWGVFVLGGIGLVSNLTFLPPNTSLHLGFYLFTALLLVARIQAIRRKHEWERRAVKVDDHLAGLSLSDSLALTVIVIFVAFMLPVAPKWSVANDAYESMRNPIETMEDDFNRLFAGLPARRPMGFRIWGNVLALQGSIYPTTTQVLWVDSPTELYWKARTYSTYNGKGWLSEHTITEPIGYTPEFSLDVVDRQRTEVTYIVTPLYASKKLFSGDQVLEVNRDVMIETQTSPVFTIDLDQLQQGSLVPSYLREVRD</sequence>
<evidence type="ECO:0000256" key="1">
    <source>
        <dbReference type="SAM" id="Phobius"/>
    </source>
</evidence>
<feature type="transmembrane region" description="Helical" evidence="1">
    <location>
        <begin position="126"/>
        <end position="142"/>
    </location>
</feature>